<keyword evidence="2" id="KW-1185">Reference proteome</keyword>
<protein>
    <submittedName>
        <fullName evidence="1">Uncharacterized protein</fullName>
    </submittedName>
</protein>
<dbReference type="AlphaFoldDB" id="A0A3N1H149"/>
<reference evidence="1 2" key="1">
    <citation type="submission" date="2018-11" db="EMBL/GenBank/DDBJ databases">
        <title>Sequencing the genomes of 1000 actinobacteria strains.</title>
        <authorList>
            <person name="Klenk H.-P."/>
        </authorList>
    </citation>
    <scope>NUCLEOTIDE SEQUENCE [LARGE SCALE GENOMIC DNA]</scope>
    <source>
        <strain evidence="1 2">DSM 44231</strain>
    </source>
</reference>
<dbReference type="InterPro" id="IPR012337">
    <property type="entry name" value="RNaseH-like_sf"/>
</dbReference>
<dbReference type="InterPro" id="IPR036397">
    <property type="entry name" value="RNaseH_sf"/>
</dbReference>
<gene>
    <name evidence="1" type="ORF">EDD40_1528</name>
</gene>
<organism evidence="1 2">
    <name type="scientific">Saccharothrix texasensis</name>
    <dbReference type="NCBI Taxonomy" id="103734"/>
    <lineage>
        <taxon>Bacteria</taxon>
        <taxon>Bacillati</taxon>
        <taxon>Actinomycetota</taxon>
        <taxon>Actinomycetes</taxon>
        <taxon>Pseudonocardiales</taxon>
        <taxon>Pseudonocardiaceae</taxon>
        <taxon>Saccharothrix</taxon>
    </lineage>
</organism>
<accession>A0A3N1H149</accession>
<proteinExistence type="predicted"/>
<dbReference type="Gene3D" id="3.30.420.10">
    <property type="entry name" value="Ribonuclease H-like superfamily/Ribonuclease H"/>
    <property type="match status" value="1"/>
</dbReference>
<dbReference type="Proteomes" id="UP000268727">
    <property type="component" value="Unassembled WGS sequence"/>
</dbReference>
<dbReference type="GO" id="GO:0003676">
    <property type="term" value="F:nucleic acid binding"/>
    <property type="evidence" value="ECO:0007669"/>
    <property type="project" value="InterPro"/>
</dbReference>
<dbReference type="SUPFAM" id="SSF53098">
    <property type="entry name" value="Ribonuclease H-like"/>
    <property type="match status" value="1"/>
</dbReference>
<name>A0A3N1H149_9PSEU</name>
<comment type="caution">
    <text evidence="1">The sequence shown here is derived from an EMBL/GenBank/DDBJ whole genome shotgun (WGS) entry which is preliminary data.</text>
</comment>
<evidence type="ECO:0000313" key="2">
    <source>
        <dbReference type="Proteomes" id="UP000268727"/>
    </source>
</evidence>
<dbReference type="EMBL" id="RJKM01000001">
    <property type="protein sequence ID" value="ROP36263.1"/>
    <property type="molecule type" value="Genomic_DNA"/>
</dbReference>
<evidence type="ECO:0000313" key="1">
    <source>
        <dbReference type="EMBL" id="ROP36263.1"/>
    </source>
</evidence>
<sequence length="248" mass="26972">MREVLRRWCRHLVGRHDVTATVAATVSGHAVWHNACPCGLVDRGAEATIDQARQRVRESLGPHDTLTWTRLRPGRPVALWPDVALLRLPAAHLDLPAAMRGRGDVVAVDGSIRTFDRRSGWGVVTDAGWVLGGTWPYTTSTNALELLAIAHATRLFPSGHAVEVLSDNDGARRAGVAILSGEFRTFQSTPKWVPLDAFKILRSARSRGVRVTVTEVRTKTHPLHNVADRVARGLPVEPVLLAGGVHCG</sequence>